<keyword evidence="3 9" id="KW-0489">Methyltransferase</keyword>
<evidence type="ECO:0000256" key="4">
    <source>
        <dbReference type="ARBA" id="ARBA00022679"/>
    </source>
</evidence>
<sequence length="404" mass="45635">MNREGNPEKDRKKVKVRHGVVLKPGREKSVLSRHHWIFSGAIQSYPENFVNGGIYPVYSAAGQLLGHGYFNQKCSLAGRLLSFGQEDPELALRRNLQQAVQLRQRLYRQAEAVRLVNGESDHLPGLVVDRYGPGLVIQLSTLGMEKLKDRILDLLKETLKPSYIYEKSLIPSRKEEGLSEFEGLLLGKLEEPVTVEENGLKFNIYLTESQKTGFFLDQREMRQLVRSLAGGLKVLDGFCYTGGFAVAALKGGARRVDLVDYSKRALETAGANLRLNGFSGDSFSLINQDMFKFLEEAKSFDYGLIILDPPAFARKKADEKQAVRAYRELNRLAMSRMEPGSFLLTFSCSYYVDSQTFQKTIFQAALEAGREARIIQRHRQALDHPVSIFHPESDYLKGLLLYIS</sequence>
<dbReference type="InterPro" id="IPR019614">
    <property type="entry name" value="SAM-dep_methyl-trfase"/>
</dbReference>
<gene>
    <name evidence="9" type="ORF">OP8BY_2102</name>
</gene>
<feature type="domain" description="RlmI-like PUA" evidence="8">
    <location>
        <begin position="20"/>
        <end position="83"/>
    </location>
</feature>
<proteinExistence type="inferred from homology"/>
<evidence type="ECO:0000313" key="9">
    <source>
        <dbReference type="EMBL" id="RFT16096.1"/>
    </source>
</evidence>
<comment type="similarity">
    <text evidence="6">Belongs to the methyltransferase superfamily. RlmI family.</text>
</comment>
<keyword evidence="4 9" id="KW-0808">Transferase</keyword>
<evidence type="ECO:0000256" key="1">
    <source>
        <dbReference type="ARBA" id="ARBA00004496"/>
    </source>
</evidence>
<dbReference type="PROSITE" id="PS50890">
    <property type="entry name" value="PUA"/>
    <property type="match status" value="1"/>
</dbReference>
<dbReference type="Pfam" id="PF17785">
    <property type="entry name" value="PUA_3"/>
    <property type="match status" value="1"/>
</dbReference>
<feature type="domain" description="S-adenosylmethionine-dependent methyltransferase" evidence="7">
    <location>
        <begin position="189"/>
        <end position="344"/>
    </location>
</feature>
<dbReference type="Gene3D" id="2.30.130.10">
    <property type="entry name" value="PUA domain"/>
    <property type="match status" value="1"/>
</dbReference>
<keyword evidence="2" id="KW-0963">Cytoplasm</keyword>
<dbReference type="Gene3D" id="3.30.750.80">
    <property type="entry name" value="RNA methyltransferase domain (HRMD) like"/>
    <property type="match status" value="1"/>
</dbReference>
<dbReference type="Pfam" id="PF10672">
    <property type="entry name" value="Methyltrans_SAM"/>
    <property type="match status" value="1"/>
</dbReference>
<dbReference type="InterPro" id="IPR041532">
    <property type="entry name" value="RlmI-like_PUA"/>
</dbReference>
<dbReference type="GO" id="GO:0008168">
    <property type="term" value="F:methyltransferase activity"/>
    <property type="evidence" value="ECO:0007669"/>
    <property type="project" value="UniProtKB-KW"/>
</dbReference>
<evidence type="ECO:0000259" key="7">
    <source>
        <dbReference type="Pfam" id="PF10672"/>
    </source>
</evidence>
<evidence type="ECO:0000256" key="5">
    <source>
        <dbReference type="ARBA" id="ARBA00022691"/>
    </source>
</evidence>
<dbReference type="PANTHER" id="PTHR42873">
    <property type="entry name" value="RIBOSOMAL RNA LARGE SUBUNIT METHYLTRANSFERASE"/>
    <property type="match status" value="1"/>
</dbReference>
<dbReference type="EMBL" id="QUAH01000005">
    <property type="protein sequence ID" value="RFT16096.1"/>
    <property type="molecule type" value="Genomic_DNA"/>
</dbReference>
<evidence type="ECO:0000256" key="6">
    <source>
        <dbReference type="ARBA" id="ARBA00038091"/>
    </source>
</evidence>
<dbReference type="GO" id="GO:0005737">
    <property type="term" value="C:cytoplasm"/>
    <property type="evidence" value="ECO:0007669"/>
    <property type="project" value="UniProtKB-SubCell"/>
</dbReference>
<evidence type="ECO:0000313" key="10">
    <source>
        <dbReference type="Proteomes" id="UP000257323"/>
    </source>
</evidence>
<evidence type="ECO:0000256" key="2">
    <source>
        <dbReference type="ARBA" id="ARBA00022490"/>
    </source>
</evidence>
<organism evidence="9 10">
    <name type="scientific">Candidatus Saccharicenans subterraneus</name>
    <dbReference type="NCBI Taxonomy" id="2508984"/>
    <lineage>
        <taxon>Bacteria</taxon>
        <taxon>Candidatus Aminicenantota</taxon>
        <taxon>Candidatus Aminicenantia</taxon>
        <taxon>Candidatus Aminicenantales</taxon>
        <taxon>Candidatus Saccharicenantaceae</taxon>
        <taxon>Candidatus Saccharicenans</taxon>
    </lineage>
</organism>
<dbReference type="InterPro" id="IPR036974">
    <property type="entry name" value="PUA_sf"/>
</dbReference>
<accession>A0A3E2BNA6</accession>
<reference evidence="9 10" key="1">
    <citation type="submission" date="2018-08" db="EMBL/GenBank/DDBJ databases">
        <title>Genome analysis of the thermophilic bacterium of the candidate phylum Aminicenantes from deep subsurface aquifer revealed its physiology and ecological role.</title>
        <authorList>
            <person name="Kadnikov V.V."/>
            <person name="Mardanov A.V."/>
            <person name="Beletsky A.V."/>
            <person name="Karnachuk O.V."/>
            <person name="Ravin N.V."/>
        </authorList>
    </citation>
    <scope>NUCLEOTIDE SEQUENCE [LARGE SCALE GENOMIC DNA]</scope>
    <source>
        <strain evidence="9">BY38</strain>
    </source>
</reference>
<dbReference type="CDD" id="cd21153">
    <property type="entry name" value="PUA_RlmI"/>
    <property type="match status" value="1"/>
</dbReference>
<comment type="caution">
    <text evidence="9">The sequence shown here is derived from an EMBL/GenBank/DDBJ whole genome shotgun (WGS) entry which is preliminary data.</text>
</comment>
<dbReference type="GO" id="GO:0032259">
    <property type="term" value="P:methylation"/>
    <property type="evidence" value="ECO:0007669"/>
    <property type="project" value="UniProtKB-KW"/>
</dbReference>
<dbReference type="CDD" id="cd11572">
    <property type="entry name" value="RlmI_M_like"/>
    <property type="match status" value="1"/>
</dbReference>
<dbReference type="Gene3D" id="3.40.50.150">
    <property type="entry name" value="Vaccinia Virus protein VP39"/>
    <property type="match status" value="1"/>
</dbReference>
<dbReference type="InterPro" id="IPR015947">
    <property type="entry name" value="PUA-like_sf"/>
</dbReference>
<dbReference type="SUPFAM" id="SSF53335">
    <property type="entry name" value="S-adenosyl-L-methionine-dependent methyltransferases"/>
    <property type="match status" value="1"/>
</dbReference>
<dbReference type="GO" id="GO:0003723">
    <property type="term" value="F:RNA binding"/>
    <property type="evidence" value="ECO:0007669"/>
    <property type="project" value="InterPro"/>
</dbReference>
<dbReference type="InterPro" id="IPR029063">
    <property type="entry name" value="SAM-dependent_MTases_sf"/>
</dbReference>
<comment type="subcellular location">
    <subcellularLocation>
        <location evidence="1">Cytoplasm</location>
    </subcellularLocation>
</comment>
<protein>
    <submittedName>
        <fullName evidence="9">LSU m5C1962 methyltransferase RlmI</fullName>
    </submittedName>
</protein>
<dbReference type="AlphaFoldDB" id="A0A3E2BNA6"/>
<evidence type="ECO:0000259" key="8">
    <source>
        <dbReference type="Pfam" id="PF17785"/>
    </source>
</evidence>
<name>A0A3E2BNA6_9BACT</name>
<evidence type="ECO:0000256" key="3">
    <source>
        <dbReference type="ARBA" id="ARBA00022603"/>
    </source>
</evidence>
<keyword evidence="5" id="KW-0949">S-adenosyl-L-methionine</keyword>
<dbReference type="SUPFAM" id="SSF88697">
    <property type="entry name" value="PUA domain-like"/>
    <property type="match status" value="1"/>
</dbReference>
<dbReference type="Proteomes" id="UP000257323">
    <property type="component" value="Unassembled WGS sequence"/>
</dbReference>
<dbReference type="PANTHER" id="PTHR42873:SF1">
    <property type="entry name" value="S-ADENOSYLMETHIONINE-DEPENDENT METHYLTRANSFERASE DOMAIN-CONTAINING PROTEIN"/>
    <property type="match status" value="1"/>
</dbReference>
<dbReference type="CDD" id="cd02440">
    <property type="entry name" value="AdoMet_MTases"/>
    <property type="match status" value="1"/>
</dbReference>